<dbReference type="GO" id="GO:0046872">
    <property type="term" value="F:metal ion binding"/>
    <property type="evidence" value="ECO:0007669"/>
    <property type="project" value="UniProtKB-KW"/>
</dbReference>
<keyword evidence="10" id="KW-1185">Reference proteome</keyword>
<keyword evidence="4" id="KW-0378">Hydrolase</keyword>
<keyword evidence="6" id="KW-0464">Manganese</keyword>
<proteinExistence type="predicted"/>
<sequence>MPAPTEPFDSEKDLSDAPRTGGRQRPKDAATLILTRAGRFGREVLMGRRAKGHVFMAAKWVFPGGRVERSDAGVASASELQPPEAARLAREVSPRRARALALAAVRETFEETGLLLAEPAPPASVAGPWREFRAAGALPDLAALSYVARAITPPGRTRRFDARFFMADAAALLHPEPTAGSGELDEIAWIPLAEAEALDLPAITRFVIGEVRARLETPDRPLPFVRMVRGKHVVEHQD</sequence>
<dbReference type="Proteomes" id="UP000587415">
    <property type="component" value="Unassembled WGS sequence"/>
</dbReference>
<evidence type="ECO:0000256" key="6">
    <source>
        <dbReference type="ARBA" id="ARBA00023211"/>
    </source>
</evidence>
<evidence type="ECO:0000256" key="1">
    <source>
        <dbReference type="ARBA" id="ARBA00001936"/>
    </source>
</evidence>
<dbReference type="InterPro" id="IPR000086">
    <property type="entry name" value="NUDIX_hydrolase_dom"/>
</dbReference>
<organism evidence="9 10">
    <name type="scientific">Brevundimonas alba</name>
    <dbReference type="NCBI Taxonomy" id="74314"/>
    <lineage>
        <taxon>Bacteria</taxon>
        <taxon>Pseudomonadati</taxon>
        <taxon>Pseudomonadota</taxon>
        <taxon>Alphaproteobacteria</taxon>
        <taxon>Caulobacterales</taxon>
        <taxon>Caulobacteraceae</taxon>
        <taxon>Brevundimonas</taxon>
    </lineage>
</organism>
<evidence type="ECO:0000313" key="9">
    <source>
        <dbReference type="EMBL" id="NJC42665.1"/>
    </source>
</evidence>
<dbReference type="InterPro" id="IPR015797">
    <property type="entry name" value="NUDIX_hydrolase-like_dom_sf"/>
</dbReference>
<dbReference type="PANTHER" id="PTHR12318">
    <property type="entry name" value="TESTOSTERONE-REGULATED PROTEIN RP2"/>
    <property type="match status" value="1"/>
</dbReference>
<protein>
    <submittedName>
        <fullName evidence="9">8-oxo-dGTP pyrophosphatase MutT (NUDIX family)</fullName>
    </submittedName>
</protein>
<accession>A0A7X6BQA5</accession>
<dbReference type="Gene3D" id="3.90.79.10">
    <property type="entry name" value="Nucleoside Triphosphate Pyrophosphohydrolase"/>
    <property type="match status" value="1"/>
</dbReference>
<dbReference type="AlphaFoldDB" id="A0A7X6BQA5"/>
<comment type="caution">
    <text evidence="9">The sequence shown here is derived from an EMBL/GenBank/DDBJ whole genome shotgun (WGS) entry which is preliminary data.</text>
</comment>
<dbReference type="GO" id="GO:0016818">
    <property type="term" value="F:hydrolase activity, acting on acid anhydrides, in phosphorus-containing anhydrides"/>
    <property type="evidence" value="ECO:0007669"/>
    <property type="project" value="InterPro"/>
</dbReference>
<evidence type="ECO:0000259" key="8">
    <source>
        <dbReference type="PROSITE" id="PS51462"/>
    </source>
</evidence>
<comment type="cofactor">
    <cofactor evidence="1">
        <name>Mn(2+)</name>
        <dbReference type="ChEBI" id="CHEBI:29035"/>
    </cofactor>
</comment>
<dbReference type="SUPFAM" id="SSF55811">
    <property type="entry name" value="Nudix"/>
    <property type="match status" value="1"/>
</dbReference>
<evidence type="ECO:0000256" key="5">
    <source>
        <dbReference type="ARBA" id="ARBA00022842"/>
    </source>
</evidence>
<dbReference type="PANTHER" id="PTHR12318:SF0">
    <property type="entry name" value="ACYL-COENZYME A DIPHOSPHATASE NUDT19"/>
    <property type="match status" value="1"/>
</dbReference>
<evidence type="ECO:0000256" key="2">
    <source>
        <dbReference type="ARBA" id="ARBA00001946"/>
    </source>
</evidence>
<dbReference type="PROSITE" id="PS51462">
    <property type="entry name" value="NUDIX"/>
    <property type="match status" value="1"/>
</dbReference>
<dbReference type="InterPro" id="IPR039121">
    <property type="entry name" value="NUDT19"/>
</dbReference>
<evidence type="ECO:0000256" key="4">
    <source>
        <dbReference type="ARBA" id="ARBA00022801"/>
    </source>
</evidence>
<evidence type="ECO:0000256" key="7">
    <source>
        <dbReference type="SAM" id="MobiDB-lite"/>
    </source>
</evidence>
<keyword evidence="5" id="KW-0460">Magnesium</keyword>
<gene>
    <name evidence="9" type="ORF">GGQ87_002960</name>
</gene>
<evidence type="ECO:0000256" key="3">
    <source>
        <dbReference type="ARBA" id="ARBA00022723"/>
    </source>
</evidence>
<feature type="domain" description="Nudix hydrolase" evidence="8">
    <location>
        <begin position="26"/>
        <end position="212"/>
    </location>
</feature>
<feature type="region of interest" description="Disordered" evidence="7">
    <location>
        <begin position="1"/>
        <end position="27"/>
    </location>
</feature>
<evidence type="ECO:0000313" key="10">
    <source>
        <dbReference type="Proteomes" id="UP000587415"/>
    </source>
</evidence>
<dbReference type="EMBL" id="JAATJM010000002">
    <property type="protein sequence ID" value="NJC42665.1"/>
    <property type="molecule type" value="Genomic_DNA"/>
</dbReference>
<comment type="cofactor">
    <cofactor evidence="2">
        <name>Mg(2+)</name>
        <dbReference type="ChEBI" id="CHEBI:18420"/>
    </cofactor>
</comment>
<reference evidence="9 10" key="1">
    <citation type="submission" date="2020-03" db="EMBL/GenBank/DDBJ databases">
        <title>Genomic Encyclopedia of Type Strains, Phase IV (KMG-IV): sequencing the most valuable type-strain genomes for metagenomic binning, comparative biology and taxonomic classification.</title>
        <authorList>
            <person name="Goeker M."/>
        </authorList>
    </citation>
    <scope>NUCLEOTIDE SEQUENCE [LARGE SCALE GENOMIC DNA]</scope>
    <source>
        <strain evidence="9 10">DSM 4736</strain>
    </source>
</reference>
<dbReference type="CDD" id="cd18870">
    <property type="entry name" value="NUDIX_AcylCoAdiphos_Nudt19"/>
    <property type="match status" value="1"/>
</dbReference>
<name>A0A7X6BQA5_9CAUL</name>
<keyword evidence="3" id="KW-0479">Metal-binding</keyword>